<dbReference type="InterPro" id="IPR046533">
    <property type="entry name" value="DUF6598"/>
</dbReference>
<dbReference type="PANTHER" id="PTHR33065">
    <property type="entry name" value="OS07G0486400 PROTEIN"/>
    <property type="match status" value="1"/>
</dbReference>
<reference evidence="4" key="2">
    <citation type="submission" date="2020-10" db="EMBL/GenBank/DDBJ databases">
        <authorList>
            <person name="Scholz U."/>
            <person name="Mascher M."/>
            <person name="Fiebig A."/>
        </authorList>
    </citation>
    <scope>NUCLEOTIDE SEQUENCE [LARGE SCALE GENOMIC DNA]</scope>
    <source>
        <strain evidence="4">cv. Morex</strain>
    </source>
</reference>
<evidence type="ECO:0000256" key="2">
    <source>
        <dbReference type="SAM" id="MobiDB-lite"/>
    </source>
</evidence>
<reference evidence="5" key="1">
    <citation type="journal article" date="2012" name="Nature">
        <title>A physical, genetic and functional sequence assembly of the barley genome.</title>
        <authorList>
            <consortium name="The International Barley Genome Sequencing Consortium"/>
            <person name="Mayer K.F."/>
            <person name="Waugh R."/>
            <person name="Brown J.W."/>
            <person name="Schulman A."/>
            <person name="Langridge P."/>
            <person name="Platzer M."/>
            <person name="Fincher G.B."/>
            <person name="Muehlbauer G.J."/>
            <person name="Sato K."/>
            <person name="Close T.J."/>
            <person name="Wise R.P."/>
            <person name="Stein N."/>
        </authorList>
    </citation>
    <scope>NUCLEOTIDE SEQUENCE [LARGE SCALE GENOMIC DNA]</scope>
    <source>
        <strain evidence="5">cv. Morex</strain>
    </source>
</reference>
<dbReference type="EnsemblPlants" id="HORVU.MOREX.r3.1HG0049860.1">
    <property type="protein sequence ID" value="HORVU.MOREX.r3.1HG0049860.1"/>
    <property type="gene ID" value="HORVU.MOREX.r3.1HG0049860"/>
</dbReference>
<sequence>MEIGGGGVGRMKREGEMATEVRGQGSTLMLTLNQEVEVRAAAKLTKESISQQIQVLEKNMTKMGRRGSAGHKDLLQLQDDMMEVSRRILSRVDSLLRWSCFRAIQPPTISDETEMGIPATTQRRTGDDDGETHTVPRIRGEGGSVQVSAQRFEELLVTIFISMARNMSAAAPGSGLKLNSLLSPIDELWDDMRQLVSTETKFLATCVFTREPLAHCISTLQLISAVFDWLSGWVPAFTMKLLSIREDEDMEWDEDEDEDKKMQMIEESNFANYISRWERTCSNGCSFEDTTLLSSMLFTHYIPGHAPLDAGCQRTMQIYSMKVAKLEGHSWPLKVYGVVAARDVVDNRRNILFFRSRDDYQLLTEHDPFLHLTGPSRAIISTDTVKIEIQLKLKGTTKSEDRALISKAFSYNGDVGDTFSTRHLSGHFCTIELCCEHLERSLQATILSIRVLEGSMPCENGIRVVCSSLPSESPSEHVLLFASKAGTNPVGEGGYLDLSRQVISVKRQGRLEILVEILEQSGCTSHCFVFTPESSNVSQKEFNLGDCKLEITVAWSLLIGDQRYILMMGYIEPYSPIPHIPLMELGE</sequence>
<evidence type="ECO:0000313" key="4">
    <source>
        <dbReference type="EnsemblPlants" id="HORVU.MOREX.r3.1HG0049860.1"/>
    </source>
</evidence>
<keyword evidence="5" id="KW-1185">Reference proteome</keyword>
<dbReference type="Proteomes" id="UP000011116">
    <property type="component" value="Chromosome 1H"/>
</dbReference>
<organism evidence="4 5">
    <name type="scientific">Hordeum vulgare subsp. vulgare</name>
    <name type="common">Domesticated barley</name>
    <dbReference type="NCBI Taxonomy" id="112509"/>
    <lineage>
        <taxon>Eukaryota</taxon>
        <taxon>Viridiplantae</taxon>
        <taxon>Streptophyta</taxon>
        <taxon>Embryophyta</taxon>
        <taxon>Tracheophyta</taxon>
        <taxon>Spermatophyta</taxon>
        <taxon>Magnoliopsida</taxon>
        <taxon>Liliopsida</taxon>
        <taxon>Poales</taxon>
        <taxon>Poaceae</taxon>
        <taxon>BOP clade</taxon>
        <taxon>Pooideae</taxon>
        <taxon>Triticodae</taxon>
        <taxon>Triticeae</taxon>
        <taxon>Hordeinae</taxon>
        <taxon>Hordeum</taxon>
    </lineage>
</organism>
<dbReference type="OMA" id="RRWENIY"/>
<dbReference type="Gramene" id="HORVU.MOREX.r3.1HG0049860.1">
    <property type="protein sequence ID" value="HORVU.MOREX.r3.1HG0049860.1"/>
    <property type="gene ID" value="HORVU.MOREX.r3.1HG0049860"/>
</dbReference>
<reference evidence="4" key="3">
    <citation type="submission" date="2022-01" db="UniProtKB">
        <authorList>
            <consortium name="EnsemblPlants"/>
        </authorList>
    </citation>
    <scope>IDENTIFICATION</scope>
    <source>
        <strain evidence="4">subsp. vulgare</strain>
    </source>
</reference>
<feature type="coiled-coil region" evidence="1">
    <location>
        <begin position="39"/>
        <end position="66"/>
    </location>
</feature>
<proteinExistence type="predicted"/>
<dbReference type="AlphaFoldDB" id="A0A8I6X2T0"/>
<feature type="region of interest" description="Disordered" evidence="2">
    <location>
        <begin position="1"/>
        <end position="22"/>
    </location>
</feature>
<gene>
    <name evidence="4" type="primary">LOC123398988</name>
</gene>
<evidence type="ECO:0000259" key="3">
    <source>
        <dbReference type="Pfam" id="PF20241"/>
    </source>
</evidence>
<dbReference type="Pfam" id="PF20241">
    <property type="entry name" value="DUF6598"/>
    <property type="match status" value="1"/>
</dbReference>
<dbReference type="KEGG" id="hvg:123398988"/>
<dbReference type="GeneID" id="123398988"/>
<dbReference type="PANTHER" id="PTHR33065:SF59">
    <property type="entry name" value="DUF6598 DOMAIN-CONTAINING PROTEIN"/>
    <property type="match status" value="1"/>
</dbReference>
<dbReference type="OrthoDB" id="686823at2759"/>
<keyword evidence="1" id="KW-0175">Coiled coil</keyword>
<evidence type="ECO:0000313" key="5">
    <source>
        <dbReference type="Proteomes" id="UP000011116"/>
    </source>
</evidence>
<name>A0A8I6X2T0_HORVV</name>
<protein>
    <recommendedName>
        <fullName evidence="3">DUF6598 domain-containing protein</fullName>
    </recommendedName>
</protein>
<dbReference type="RefSeq" id="XP_044949364.1">
    <property type="nucleotide sequence ID" value="XM_045093429.1"/>
</dbReference>
<accession>A0A8I6X2T0</accession>
<evidence type="ECO:0000256" key="1">
    <source>
        <dbReference type="SAM" id="Coils"/>
    </source>
</evidence>
<feature type="domain" description="DUF6598" evidence="3">
    <location>
        <begin position="315"/>
        <end position="553"/>
    </location>
</feature>
<dbReference type="Gramene" id="HORVU.MOREX.r2.1HG0038920.1">
    <property type="protein sequence ID" value="HORVU.MOREX.r2.1HG0038920.1"/>
    <property type="gene ID" value="HORVU.MOREX.r2.1HG0038920"/>
</dbReference>